<sequence>MAVICPPSQGQTWLPHGPNSNYHFFSRGGVGRRSRSYCTFSSPKTKTNAFTVRGCGQDSVEDHHFVKALRESQPYISVHRGRLFVLLISAQLVAGPYFNPILKHAELDHACPTKKVAGILSIEAMRPV</sequence>
<dbReference type="EMBL" id="KN662891">
    <property type="protein sequence ID" value="KHN13006.1"/>
    <property type="molecule type" value="Genomic_DNA"/>
</dbReference>
<organism evidence="1">
    <name type="scientific">Glycine soja</name>
    <name type="common">Wild soybean</name>
    <dbReference type="NCBI Taxonomy" id="3848"/>
    <lineage>
        <taxon>Eukaryota</taxon>
        <taxon>Viridiplantae</taxon>
        <taxon>Streptophyta</taxon>
        <taxon>Embryophyta</taxon>
        <taxon>Tracheophyta</taxon>
        <taxon>Spermatophyta</taxon>
        <taxon>Magnoliopsida</taxon>
        <taxon>eudicotyledons</taxon>
        <taxon>Gunneridae</taxon>
        <taxon>Pentapetalae</taxon>
        <taxon>rosids</taxon>
        <taxon>fabids</taxon>
        <taxon>Fabales</taxon>
        <taxon>Fabaceae</taxon>
        <taxon>Papilionoideae</taxon>
        <taxon>50 kb inversion clade</taxon>
        <taxon>NPAAA clade</taxon>
        <taxon>indigoferoid/millettioid clade</taxon>
        <taxon>Phaseoleae</taxon>
        <taxon>Glycine</taxon>
        <taxon>Glycine subgen. Soja</taxon>
    </lineage>
</organism>
<name>A0A0B2PUK0_GLYSO</name>
<evidence type="ECO:0000313" key="1">
    <source>
        <dbReference type="EMBL" id="KHN13006.1"/>
    </source>
</evidence>
<reference evidence="1" key="1">
    <citation type="submission" date="2014-07" db="EMBL/GenBank/DDBJ databases">
        <title>Identification of a novel salt tolerance gene in wild soybean by whole-genome sequencing.</title>
        <authorList>
            <person name="Lam H.-M."/>
            <person name="Qi X."/>
            <person name="Li M.-W."/>
            <person name="Liu X."/>
            <person name="Xie M."/>
            <person name="Ni M."/>
            <person name="Xu X."/>
        </authorList>
    </citation>
    <scope>NUCLEOTIDE SEQUENCE [LARGE SCALE GENOMIC DNA]</scope>
    <source>
        <tissue evidence="1">Root</tissue>
    </source>
</reference>
<dbReference type="AlphaFoldDB" id="A0A0B2PUK0"/>
<dbReference type="EMBL" id="QZWG01000011">
    <property type="protein sequence ID" value="RZB78367.1"/>
    <property type="molecule type" value="Genomic_DNA"/>
</dbReference>
<accession>A0A0B2PUK0</accession>
<dbReference type="Proteomes" id="UP000053555">
    <property type="component" value="Unassembled WGS sequence"/>
</dbReference>
<reference evidence="2 3" key="2">
    <citation type="submission" date="2018-09" db="EMBL/GenBank/DDBJ databases">
        <title>A high-quality reference genome of wild soybean provides a powerful tool to mine soybean genomes.</title>
        <authorList>
            <person name="Xie M."/>
            <person name="Chung C.Y.L."/>
            <person name="Li M.-W."/>
            <person name="Wong F.-L."/>
            <person name="Chan T.-F."/>
            <person name="Lam H.-M."/>
        </authorList>
    </citation>
    <scope>NUCLEOTIDE SEQUENCE [LARGE SCALE GENOMIC DNA]</scope>
    <source>
        <strain evidence="3">cv. W05</strain>
        <tissue evidence="2">Hypocotyl of etiolated seedlings</tissue>
    </source>
</reference>
<protein>
    <submittedName>
        <fullName evidence="1">Uncharacterized protein</fullName>
    </submittedName>
</protein>
<gene>
    <name evidence="2" type="ORF">D0Y65_028989</name>
    <name evidence="1" type="ORF">glysoja_027294</name>
</gene>
<proteinExistence type="predicted"/>
<evidence type="ECO:0000313" key="3">
    <source>
        <dbReference type="Proteomes" id="UP000289340"/>
    </source>
</evidence>
<dbReference type="Proteomes" id="UP000289340">
    <property type="component" value="Chromosome 11"/>
</dbReference>
<keyword evidence="3" id="KW-1185">Reference proteome</keyword>
<evidence type="ECO:0000313" key="2">
    <source>
        <dbReference type="EMBL" id="RZB78367.1"/>
    </source>
</evidence>